<dbReference type="Pfam" id="PF00005">
    <property type="entry name" value="ABC_tran"/>
    <property type="match status" value="1"/>
</dbReference>
<name>X1TLI5_9ZZZZ</name>
<organism evidence="5">
    <name type="scientific">marine sediment metagenome</name>
    <dbReference type="NCBI Taxonomy" id="412755"/>
    <lineage>
        <taxon>unclassified sequences</taxon>
        <taxon>metagenomes</taxon>
        <taxon>ecological metagenomes</taxon>
    </lineage>
</organism>
<comment type="caution">
    <text evidence="5">The sequence shown here is derived from an EMBL/GenBank/DDBJ whole genome shotgun (WGS) entry which is preliminary data.</text>
</comment>
<dbReference type="EMBL" id="BARW01009474">
    <property type="protein sequence ID" value="GAI80904.1"/>
    <property type="molecule type" value="Genomic_DNA"/>
</dbReference>
<reference evidence="5" key="1">
    <citation type="journal article" date="2014" name="Front. Microbiol.">
        <title>High frequency of phylogenetically diverse reductive dehalogenase-homologous genes in deep subseafloor sedimentary metagenomes.</title>
        <authorList>
            <person name="Kawai M."/>
            <person name="Futagami T."/>
            <person name="Toyoda A."/>
            <person name="Takaki Y."/>
            <person name="Nishi S."/>
            <person name="Hori S."/>
            <person name="Arai W."/>
            <person name="Tsubouchi T."/>
            <person name="Morono Y."/>
            <person name="Uchiyama I."/>
            <person name="Ito T."/>
            <person name="Fujiyama A."/>
            <person name="Inagaki F."/>
            <person name="Takami H."/>
        </authorList>
    </citation>
    <scope>NUCLEOTIDE SEQUENCE</scope>
    <source>
        <strain evidence="5">Expedition CK06-06</strain>
    </source>
</reference>
<comment type="similarity">
    <text evidence="1">Belongs to the ABC transporter superfamily.</text>
</comment>
<dbReference type="SUPFAM" id="SSF52540">
    <property type="entry name" value="P-loop containing nucleoside triphosphate hydrolases"/>
    <property type="match status" value="1"/>
</dbReference>
<keyword evidence="2" id="KW-0813">Transport</keyword>
<sequence>MLKLVDVHTYYGKTHILRGISLQVRKGSVIALLGRNAMGKTTTIRSIIGFTPPRHGVLRFKEKDITKLPSYKIAHGRAQ</sequence>
<feature type="domain" description="ABC transporter" evidence="4">
    <location>
        <begin position="17"/>
        <end position="71"/>
    </location>
</feature>
<dbReference type="PANTHER" id="PTHR43820:SF2">
    <property type="entry name" value="ABC TRANSPORTER ATP-BINDING PROTEIN"/>
    <property type="match status" value="1"/>
</dbReference>
<dbReference type="GO" id="GO:0015658">
    <property type="term" value="F:branched-chain amino acid transmembrane transporter activity"/>
    <property type="evidence" value="ECO:0007669"/>
    <property type="project" value="TreeGrafter"/>
</dbReference>
<dbReference type="GO" id="GO:0005524">
    <property type="term" value="F:ATP binding"/>
    <property type="evidence" value="ECO:0007669"/>
    <property type="project" value="InterPro"/>
</dbReference>
<evidence type="ECO:0000256" key="3">
    <source>
        <dbReference type="ARBA" id="ARBA00022970"/>
    </source>
</evidence>
<keyword evidence="3" id="KW-0029">Amino-acid transport</keyword>
<evidence type="ECO:0000256" key="1">
    <source>
        <dbReference type="ARBA" id="ARBA00005417"/>
    </source>
</evidence>
<dbReference type="InterPro" id="IPR052156">
    <property type="entry name" value="BCAA_Transport_ATP-bd_LivF"/>
</dbReference>
<dbReference type="InterPro" id="IPR003439">
    <property type="entry name" value="ABC_transporter-like_ATP-bd"/>
</dbReference>
<proteinExistence type="inferred from homology"/>
<dbReference type="AlphaFoldDB" id="X1TLI5"/>
<gene>
    <name evidence="5" type="ORF">S12H4_19040</name>
</gene>
<protein>
    <recommendedName>
        <fullName evidence="4">ABC transporter domain-containing protein</fullName>
    </recommendedName>
</protein>
<evidence type="ECO:0000259" key="4">
    <source>
        <dbReference type="Pfam" id="PF00005"/>
    </source>
</evidence>
<evidence type="ECO:0000313" key="5">
    <source>
        <dbReference type="EMBL" id="GAI80904.1"/>
    </source>
</evidence>
<dbReference type="PANTHER" id="PTHR43820">
    <property type="entry name" value="HIGH-AFFINITY BRANCHED-CHAIN AMINO ACID TRANSPORT ATP-BINDING PROTEIN LIVF"/>
    <property type="match status" value="1"/>
</dbReference>
<dbReference type="Gene3D" id="3.40.50.300">
    <property type="entry name" value="P-loop containing nucleotide triphosphate hydrolases"/>
    <property type="match status" value="1"/>
</dbReference>
<dbReference type="InterPro" id="IPR027417">
    <property type="entry name" value="P-loop_NTPase"/>
</dbReference>
<dbReference type="GO" id="GO:0015807">
    <property type="term" value="P:L-amino acid transport"/>
    <property type="evidence" value="ECO:0007669"/>
    <property type="project" value="TreeGrafter"/>
</dbReference>
<evidence type="ECO:0000256" key="2">
    <source>
        <dbReference type="ARBA" id="ARBA00022448"/>
    </source>
</evidence>
<dbReference type="GO" id="GO:0016887">
    <property type="term" value="F:ATP hydrolysis activity"/>
    <property type="evidence" value="ECO:0007669"/>
    <property type="project" value="InterPro"/>
</dbReference>
<accession>X1TLI5</accession>